<sequence>MATPLVKNMQQLITVPTATDTGIADLHTRFPTVQDIGLRSVLGKTFYAVSTLENRYLVDPVTGDVVSPLGEQSAREIAEFHFNGDGPVIAATLISSDPPREIGSRRLPLWRIDFDDRYSTTFYIDPDNGRLVTRRHQYWRIFDFLWMLHIMDYVNRDDVHNLLLKTAQITGLTFVLTGFWLLYFRLKPRRKQRRAR</sequence>
<dbReference type="AlphaFoldDB" id="A0EJL4"/>
<keyword evidence="1" id="KW-1133">Transmembrane helix</keyword>
<feature type="transmembrane region" description="Helical" evidence="1">
    <location>
        <begin position="167"/>
        <end position="186"/>
    </location>
</feature>
<dbReference type="EMBL" id="DQ229155">
    <property type="protein sequence ID" value="ABB79950.1"/>
    <property type="molecule type" value="Genomic_DNA"/>
</dbReference>
<evidence type="ECO:0000256" key="1">
    <source>
        <dbReference type="SAM" id="Phobius"/>
    </source>
</evidence>
<reference evidence="2" key="1">
    <citation type="journal article" date="2009" name="Appl. Microbiol. Biotechnol.">
        <title>Cloning and characterization of a new cold-active lipase from a deep-sea sediment metagenome.</title>
        <authorList>
            <person name="Jeon J.H."/>
            <person name="Kim J.T."/>
            <person name="Kim Y.J."/>
            <person name="Kim H.K."/>
            <person name="Lee H.S."/>
            <person name="Kang S.G."/>
            <person name="Kim S.J."/>
            <person name="Lee J.H."/>
        </authorList>
    </citation>
    <scope>NUCLEOTIDE SEQUENCE</scope>
</reference>
<organism evidence="2">
    <name type="scientific">uncultured bacterium pES01019D12</name>
    <dbReference type="NCBI Taxonomy" id="355333"/>
    <lineage>
        <taxon>Bacteria</taxon>
        <taxon>environmental samples</taxon>
    </lineage>
</organism>
<accession>A0EJL4</accession>
<name>A0EJL4_9BACT</name>
<protein>
    <submittedName>
        <fullName evidence="2">Uncharacterized protein</fullName>
    </submittedName>
</protein>
<evidence type="ECO:0000313" key="2">
    <source>
        <dbReference type="EMBL" id="ABB79950.1"/>
    </source>
</evidence>
<keyword evidence="1" id="KW-0472">Membrane</keyword>
<keyword evidence="1" id="KW-0812">Transmembrane</keyword>
<proteinExistence type="predicted"/>